<evidence type="ECO:0000313" key="2">
    <source>
        <dbReference type="Proteomes" id="UP000030746"/>
    </source>
</evidence>
<evidence type="ECO:0000313" key="1">
    <source>
        <dbReference type="EMBL" id="ESO86699.1"/>
    </source>
</evidence>
<dbReference type="Proteomes" id="UP000030746">
    <property type="component" value="Unassembled WGS sequence"/>
</dbReference>
<dbReference type="CTD" id="20240493"/>
<dbReference type="KEGG" id="lgi:LOTGIDRAFT_166974"/>
<reference evidence="1 2" key="1">
    <citation type="journal article" date="2013" name="Nature">
        <title>Insights into bilaterian evolution from three spiralian genomes.</title>
        <authorList>
            <person name="Simakov O."/>
            <person name="Marletaz F."/>
            <person name="Cho S.J."/>
            <person name="Edsinger-Gonzales E."/>
            <person name="Havlak P."/>
            <person name="Hellsten U."/>
            <person name="Kuo D.H."/>
            <person name="Larsson T."/>
            <person name="Lv J."/>
            <person name="Arendt D."/>
            <person name="Savage R."/>
            <person name="Osoegawa K."/>
            <person name="de Jong P."/>
            <person name="Grimwood J."/>
            <person name="Chapman J.A."/>
            <person name="Shapiro H."/>
            <person name="Aerts A."/>
            <person name="Otillar R.P."/>
            <person name="Terry A.Y."/>
            <person name="Boore J.L."/>
            <person name="Grigoriev I.V."/>
            <person name="Lindberg D.R."/>
            <person name="Seaver E.C."/>
            <person name="Weisblat D.A."/>
            <person name="Putnam N.H."/>
            <person name="Rokhsar D.S."/>
        </authorList>
    </citation>
    <scope>NUCLEOTIDE SEQUENCE [LARGE SCALE GENOMIC DNA]</scope>
</reference>
<dbReference type="HOGENOM" id="CLU_056626_1_0_1"/>
<gene>
    <name evidence="1" type="ORF">LOTGIDRAFT_166974</name>
</gene>
<dbReference type="GeneID" id="20240493"/>
<proteinExistence type="predicted"/>
<protein>
    <submittedName>
        <fullName evidence="1">Uncharacterized protein</fullName>
    </submittedName>
</protein>
<dbReference type="AlphaFoldDB" id="V4BDJ3"/>
<accession>V4BDJ3</accession>
<organism evidence="1 2">
    <name type="scientific">Lottia gigantea</name>
    <name type="common">Giant owl limpet</name>
    <dbReference type="NCBI Taxonomy" id="225164"/>
    <lineage>
        <taxon>Eukaryota</taxon>
        <taxon>Metazoa</taxon>
        <taxon>Spiralia</taxon>
        <taxon>Lophotrochozoa</taxon>
        <taxon>Mollusca</taxon>
        <taxon>Gastropoda</taxon>
        <taxon>Patellogastropoda</taxon>
        <taxon>Lottioidea</taxon>
        <taxon>Lottiidae</taxon>
        <taxon>Lottia</taxon>
    </lineage>
</organism>
<sequence length="271" mass="32342">MELESRQNYMIEKQNELKEKLKQFNKCRKTWSRIDSFFKTASTVLTDFKIKGQIEINGQINQVGKHKQDMRLSGFNAQTFQAIYTKIHGISDTSDWYFTGEIIFRKNNFRIVKRSKTGRGGNLLKKINEYIGENCYIPSDGYCFIKCVNIFMNKDLTKQFQDFINSFPKSNRKGVMTTARICEFNKKFNTNFQMYMPKHRHFQPKKVTEELDWVFYLHKEHFCLIRRNNKALGIKEIEDNYDENAWRTCKDDDALTCFAQLKLNVFFDHIR</sequence>
<keyword evidence="2" id="KW-1185">Reference proteome</keyword>
<name>V4BDJ3_LOTGI</name>
<dbReference type="RefSeq" id="XP_009062677.1">
    <property type="nucleotide sequence ID" value="XM_009064429.1"/>
</dbReference>
<dbReference type="OrthoDB" id="6324656at2759"/>
<dbReference type="EMBL" id="KB203019">
    <property type="protein sequence ID" value="ESO86699.1"/>
    <property type="molecule type" value="Genomic_DNA"/>
</dbReference>